<keyword evidence="3" id="KW-1185">Reference proteome</keyword>
<evidence type="ECO:0000313" key="2">
    <source>
        <dbReference type="EMBL" id="KAJ7343689.1"/>
    </source>
</evidence>
<proteinExistence type="predicted"/>
<gene>
    <name evidence="2" type="ORF">OS493_040500</name>
</gene>
<keyword evidence="1" id="KW-0812">Transmembrane</keyword>
<evidence type="ECO:0000313" key="3">
    <source>
        <dbReference type="Proteomes" id="UP001163046"/>
    </source>
</evidence>
<dbReference type="OrthoDB" id="5945766at2759"/>
<dbReference type="Proteomes" id="UP001163046">
    <property type="component" value="Unassembled WGS sequence"/>
</dbReference>
<reference evidence="2" key="1">
    <citation type="submission" date="2023-01" db="EMBL/GenBank/DDBJ databases">
        <title>Genome assembly of the deep-sea coral Lophelia pertusa.</title>
        <authorList>
            <person name="Herrera S."/>
            <person name="Cordes E."/>
        </authorList>
    </citation>
    <scope>NUCLEOTIDE SEQUENCE</scope>
    <source>
        <strain evidence="2">USNM1676648</strain>
        <tissue evidence="2">Polyp</tissue>
    </source>
</reference>
<keyword evidence="1" id="KW-1133">Transmembrane helix</keyword>
<feature type="transmembrane region" description="Helical" evidence="1">
    <location>
        <begin position="12"/>
        <end position="33"/>
    </location>
</feature>
<keyword evidence="1" id="KW-0472">Membrane</keyword>
<accession>A0A9W9YKA0</accession>
<name>A0A9W9YKA0_9CNID</name>
<sequence length="197" mass="22280">MLHASTRLAFKAFVPLCLACAIAMVIVTIYSGYNCTRNLNVEKPRDHLSINTVLPTESRPLNKENASPCLKDAFKDILLVLFTIIPLYDSYLISLLCISPRSLICCSAVRHTIQLVQASSRSISTKAFWDTSVLVRAIREHPGYKGYFHISDDVILNYWKFPDFDREKIWESSFSFGLHLFMSPRALIGTGGCLRMV</sequence>
<dbReference type="EMBL" id="MU827697">
    <property type="protein sequence ID" value="KAJ7343689.1"/>
    <property type="molecule type" value="Genomic_DNA"/>
</dbReference>
<comment type="caution">
    <text evidence="2">The sequence shown here is derived from an EMBL/GenBank/DDBJ whole genome shotgun (WGS) entry which is preliminary data.</text>
</comment>
<protein>
    <submittedName>
        <fullName evidence="2">Uncharacterized protein</fullName>
    </submittedName>
</protein>
<dbReference type="AlphaFoldDB" id="A0A9W9YKA0"/>
<feature type="transmembrane region" description="Helical" evidence="1">
    <location>
        <begin position="77"/>
        <end position="98"/>
    </location>
</feature>
<evidence type="ECO:0000256" key="1">
    <source>
        <dbReference type="SAM" id="Phobius"/>
    </source>
</evidence>
<organism evidence="2 3">
    <name type="scientific">Desmophyllum pertusum</name>
    <dbReference type="NCBI Taxonomy" id="174260"/>
    <lineage>
        <taxon>Eukaryota</taxon>
        <taxon>Metazoa</taxon>
        <taxon>Cnidaria</taxon>
        <taxon>Anthozoa</taxon>
        <taxon>Hexacorallia</taxon>
        <taxon>Scleractinia</taxon>
        <taxon>Caryophylliina</taxon>
        <taxon>Caryophylliidae</taxon>
        <taxon>Desmophyllum</taxon>
    </lineage>
</organism>